<dbReference type="AlphaFoldDB" id="A0A165J4X6"/>
<organism evidence="2 3">
    <name type="scientific">Exidia glandulosa HHB12029</name>
    <dbReference type="NCBI Taxonomy" id="1314781"/>
    <lineage>
        <taxon>Eukaryota</taxon>
        <taxon>Fungi</taxon>
        <taxon>Dikarya</taxon>
        <taxon>Basidiomycota</taxon>
        <taxon>Agaricomycotina</taxon>
        <taxon>Agaricomycetes</taxon>
        <taxon>Auriculariales</taxon>
        <taxon>Exidiaceae</taxon>
        <taxon>Exidia</taxon>
    </lineage>
</organism>
<dbReference type="Proteomes" id="UP000077266">
    <property type="component" value="Unassembled WGS sequence"/>
</dbReference>
<feature type="region of interest" description="Disordered" evidence="1">
    <location>
        <begin position="1"/>
        <end position="60"/>
    </location>
</feature>
<accession>A0A165J4X6</accession>
<name>A0A165J4X6_EXIGL</name>
<evidence type="ECO:0000313" key="2">
    <source>
        <dbReference type="EMBL" id="KZV94336.1"/>
    </source>
</evidence>
<proteinExistence type="predicted"/>
<sequence>MAERSIRATFAGQSSQQQQRQQQQYQKHRASPLSRAHDYDEDEDEDDDEDEASEGYGYGLDADQYDFMHAAQRPHVPLGPSGLCLPPQLAFAPLAKLQSQQSSSTTIRSASGAPYVYSPQTYPTPPPPSQGYMHPQLRAPSQSPPGQGPRAHHGATPDQNGSFMVLRTDRRTGNLQVAGASQKTHSGAVHAMRQAPHNPTGGFDEFDANGTEAYNPRAPSAESRCCGKRYTFGSNLRRHVRTAHAEIA</sequence>
<keyword evidence="3" id="KW-1185">Reference proteome</keyword>
<dbReference type="EMBL" id="KV425974">
    <property type="protein sequence ID" value="KZV94336.1"/>
    <property type="molecule type" value="Genomic_DNA"/>
</dbReference>
<feature type="compositionally biased region" description="Acidic residues" evidence="1">
    <location>
        <begin position="39"/>
        <end position="53"/>
    </location>
</feature>
<evidence type="ECO:0000313" key="3">
    <source>
        <dbReference type="Proteomes" id="UP000077266"/>
    </source>
</evidence>
<evidence type="ECO:0000256" key="1">
    <source>
        <dbReference type="SAM" id="MobiDB-lite"/>
    </source>
</evidence>
<protein>
    <submittedName>
        <fullName evidence="2">Uncharacterized protein</fullName>
    </submittedName>
</protein>
<feature type="region of interest" description="Disordered" evidence="1">
    <location>
        <begin position="96"/>
        <end position="161"/>
    </location>
</feature>
<reference evidence="2 3" key="1">
    <citation type="journal article" date="2016" name="Mol. Biol. Evol.">
        <title>Comparative Genomics of Early-Diverging Mushroom-Forming Fungi Provides Insights into the Origins of Lignocellulose Decay Capabilities.</title>
        <authorList>
            <person name="Nagy L.G."/>
            <person name="Riley R."/>
            <person name="Tritt A."/>
            <person name="Adam C."/>
            <person name="Daum C."/>
            <person name="Floudas D."/>
            <person name="Sun H."/>
            <person name="Yadav J.S."/>
            <person name="Pangilinan J."/>
            <person name="Larsson K.H."/>
            <person name="Matsuura K."/>
            <person name="Barry K."/>
            <person name="Labutti K."/>
            <person name="Kuo R."/>
            <person name="Ohm R.A."/>
            <person name="Bhattacharya S.S."/>
            <person name="Shirouzu T."/>
            <person name="Yoshinaga Y."/>
            <person name="Martin F.M."/>
            <person name="Grigoriev I.V."/>
            <person name="Hibbett D.S."/>
        </authorList>
    </citation>
    <scope>NUCLEOTIDE SEQUENCE [LARGE SCALE GENOMIC DNA]</scope>
    <source>
        <strain evidence="2 3">HHB12029</strain>
    </source>
</reference>
<gene>
    <name evidence="2" type="ORF">EXIGLDRAFT_708885</name>
</gene>
<dbReference type="OrthoDB" id="3214149at2759"/>
<dbReference type="InParanoid" id="A0A165J4X6"/>
<feature type="compositionally biased region" description="Low complexity" evidence="1">
    <location>
        <begin position="13"/>
        <end position="25"/>
    </location>
</feature>